<protein>
    <recommendedName>
        <fullName evidence="5 14">Pyruvate kinase</fullName>
        <ecNumber evidence="5 14">2.7.1.40</ecNumber>
    </recommendedName>
</protein>
<comment type="pathway">
    <text evidence="3 14">Carbohydrate degradation; glycolysis; pyruvate from D-glyceraldehyde 3-phosphate: step 5/5.</text>
</comment>
<dbReference type="Gene3D" id="2.40.33.10">
    <property type="entry name" value="PK beta-barrel domain-like"/>
    <property type="match status" value="1"/>
</dbReference>
<dbReference type="Gene3D" id="3.40.1380.20">
    <property type="entry name" value="Pyruvate kinase, C-terminal domain"/>
    <property type="match status" value="1"/>
</dbReference>
<comment type="catalytic activity">
    <reaction evidence="14">
        <text>pyruvate + ATP = phosphoenolpyruvate + ADP + H(+)</text>
        <dbReference type="Rhea" id="RHEA:18157"/>
        <dbReference type="ChEBI" id="CHEBI:15361"/>
        <dbReference type="ChEBI" id="CHEBI:15378"/>
        <dbReference type="ChEBI" id="CHEBI:30616"/>
        <dbReference type="ChEBI" id="CHEBI:58702"/>
        <dbReference type="ChEBI" id="CHEBI:456216"/>
        <dbReference type="EC" id="2.7.1.40"/>
    </reaction>
</comment>
<dbReference type="EC" id="2.7.1.40" evidence="5 14"/>
<dbReference type="InterPro" id="IPR018209">
    <property type="entry name" value="Pyrv_Knase_AS"/>
</dbReference>
<dbReference type="Gene3D" id="3.20.20.60">
    <property type="entry name" value="Phosphoenolpyruvate-binding domains"/>
    <property type="match status" value="1"/>
</dbReference>
<dbReference type="EMBL" id="JAQMWT010000185">
    <property type="protein sequence ID" value="KAJ8608086.1"/>
    <property type="molecule type" value="Genomic_DNA"/>
</dbReference>
<dbReference type="InterPro" id="IPR015795">
    <property type="entry name" value="Pyrv_Knase_C"/>
</dbReference>
<comment type="cofactor">
    <cofactor evidence="1">
        <name>Mg(2+)</name>
        <dbReference type="ChEBI" id="CHEBI:18420"/>
    </cofactor>
</comment>
<dbReference type="PROSITE" id="PS00110">
    <property type="entry name" value="PYRUVATE_KINASE"/>
    <property type="match status" value="1"/>
</dbReference>
<evidence type="ECO:0000256" key="13">
    <source>
        <dbReference type="ARBA" id="ARBA00023317"/>
    </source>
</evidence>
<keyword evidence="13" id="KW-0670">Pyruvate</keyword>
<evidence type="ECO:0000256" key="9">
    <source>
        <dbReference type="ARBA" id="ARBA00022777"/>
    </source>
</evidence>
<evidence type="ECO:0000256" key="2">
    <source>
        <dbReference type="ARBA" id="ARBA00001958"/>
    </source>
</evidence>
<dbReference type="GO" id="GO:0005524">
    <property type="term" value="F:ATP binding"/>
    <property type="evidence" value="ECO:0007669"/>
    <property type="project" value="UniProtKB-KW"/>
</dbReference>
<evidence type="ECO:0000256" key="6">
    <source>
        <dbReference type="ARBA" id="ARBA00022679"/>
    </source>
</evidence>
<keyword evidence="9 14" id="KW-0418">Kinase</keyword>
<dbReference type="InterPro" id="IPR036918">
    <property type="entry name" value="Pyrv_Knase_C_sf"/>
</dbReference>
<gene>
    <name evidence="17" type="ORF">CTAYLR_009622</name>
</gene>
<keyword evidence="6 14" id="KW-0808">Transferase</keyword>
<dbReference type="AlphaFoldDB" id="A0AAD7UJ91"/>
<dbReference type="FunFam" id="2.40.33.10:FF:000001">
    <property type="entry name" value="Pyruvate kinase"/>
    <property type="match status" value="1"/>
</dbReference>
<dbReference type="SUPFAM" id="SSF52935">
    <property type="entry name" value="PK C-terminal domain-like"/>
    <property type="match status" value="1"/>
</dbReference>
<proteinExistence type="inferred from homology"/>
<evidence type="ECO:0000256" key="1">
    <source>
        <dbReference type="ARBA" id="ARBA00001946"/>
    </source>
</evidence>
<dbReference type="GO" id="GO:0000287">
    <property type="term" value="F:magnesium ion binding"/>
    <property type="evidence" value="ECO:0007669"/>
    <property type="project" value="InterPro"/>
</dbReference>
<dbReference type="Pfam" id="PF02887">
    <property type="entry name" value="PK_C"/>
    <property type="match status" value="1"/>
</dbReference>
<comment type="cofactor">
    <cofactor evidence="2">
        <name>K(+)</name>
        <dbReference type="ChEBI" id="CHEBI:29103"/>
    </cofactor>
</comment>
<dbReference type="InterPro" id="IPR040442">
    <property type="entry name" value="Pyrv_kinase-like_dom_sf"/>
</dbReference>
<keyword evidence="11 14" id="KW-0460">Magnesium</keyword>
<feature type="domain" description="Pyruvate kinase C-terminal" evidence="16">
    <location>
        <begin position="397"/>
        <end position="509"/>
    </location>
</feature>
<feature type="domain" description="Pyruvate kinase barrel" evidence="15">
    <location>
        <begin position="32"/>
        <end position="360"/>
    </location>
</feature>
<keyword evidence="12 14" id="KW-0324">Glycolysis</keyword>
<dbReference type="NCBIfam" id="NF004491">
    <property type="entry name" value="PRK05826.1"/>
    <property type="match status" value="1"/>
</dbReference>
<keyword evidence="18" id="KW-1185">Reference proteome</keyword>
<keyword evidence="8" id="KW-0547">Nucleotide-binding</keyword>
<sequence length="529" mass="57094">MMDVDKKELKGLKPKFTDVSGYASLTGAALRKRTRIICTIGPSCWSVEMLGVLLEQGMNVARLNFSHGDHETHARTIARLKEALAKRPGMHCAVMLDTKGPEIRTGFFGPKLEGKKLELTAGQTLILTTDYTHKSDGTKLGITYEKLPQSVKPGNQILIADGSLVLEVESISGIEVACKVLNDAAIGERKNCNLPGVHVDLPVLQPKDIMDLQDFGVPQGVDYVAASFVQSASDVHFIRKILDQVGGQNVKIIPKIENQEGLDYFEEIVKASDAIMVARGDLGMEIPPEKVFRAQKMMISTCARLGKPVIVATQMLESMVSNPRPTRAECSDVANAVLDGADAVMLSGETAGGKFPKEAVAIMARTCVEAEEEFDFDTAYERELKREKKLHTLSLVESTTAAAVQAARTAAARAIIIFAHTGGTAMLFAKYKCSIPIIVVTAHAAVARYCKGLVAGSTVLLLPDHKRYGYQHESGEDEGVMVTEAVKFAASLGIVTCAEDPICALHAYRIGAVKNVAMRFFEAGSALNS</sequence>
<dbReference type="InterPro" id="IPR011037">
    <property type="entry name" value="Pyrv_Knase-like_insert_dom_sf"/>
</dbReference>
<organism evidence="17 18">
    <name type="scientific">Chrysophaeum taylorii</name>
    <dbReference type="NCBI Taxonomy" id="2483200"/>
    <lineage>
        <taxon>Eukaryota</taxon>
        <taxon>Sar</taxon>
        <taxon>Stramenopiles</taxon>
        <taxon>Ochrophyta</taxon>
        <taxon>Pelagophyceae</taxon>
        <taxon>Pelagomonadales</taxon>
        <taxon>Pelagomonadaceae</taxon>
        <taxon>Chrysophaeum</taxon>
    </lineage>
</organism>
<dbReference type="SUPFAM" id="SSF51621">
    <property type="entry name" value="Phosphoenolpyruvate/pyruvate domain"/>
    <property type="match status" value="1"/>
</dbReference>
<comment type="caution">
    <text evidence="17">The sequence shown here is derived from an EMBL/GenBank/DDBJ whole genome shotgun (WGS) entry which is preliminary data.</text>
</comment>
<dbReference type="PRINTS" id="PR01050">
    <property type="entry name" value="PYRUVTKNASE"/>
</dbReference>
<dbReference type="InterPro" id="IPR015813">
    <property type="entry name" value="Pyrv/PenolPyrv_kinase-like_dom"/>
</dbReference>
<name>A0AAD7UJ91_9STRA</name>
<dbReference type="GO" id="GO:0030955">
    <property type="term" value="F:potassium ion binding"/>
    <property type="evidence" value="ECO:0007669"/>
    <property type="project" value="InterPro"/>
</dbReference>
<accession>A0AAD7UJ91</accession>
<dbReference type="Proteomes" id="UP001230188">
    <property type="component" value="Unassembled WGS sequence"/>
</dbReference>
<evidence type="ECO:0000259" key="16">
    <source>
        <dbReference type="Pfam" id="PF02887"/>
    </source>
</evidence>
<evidence type="ECO:0000256" key="12">
    <source>
        <dbReference type="ARBA" id="ARBA00023152"/>
    </source>
</evidence>
<dbReference type="InterPro" id="IPR015806">
    <property type="entry name" value="Pyrv_Knase_insert_dom_sf"/>
</dbReference>
<dbReference type="GO" id="GO:0016301">
    <property type="term" value="F:kinase activity"/>
    <property type="evidence" value="ECO:0007669"/>
    <property type="project" value="UniProtKB-KW"/>
</dbReference>
<evidence type="ECO:0000313" key="17">
    <source>
        <dbReference type="EMBL" id="KAJ8608086.1"/>
    </source>
</evidence>
<evidence type="ECO:0000256" key="10">
    <source>
        <dbReference type="ARBA" id="ARBA00022840"/>
    </source>
</evidence>
<evidence type="ECO:0000256" key="14">
    <source>
        <dbReference type="RuleBase" id="RU000504"/>
    </source>
</evidence>
<comment type="similarity">
    <text evidence="4 14">Belongs to the pyruvate kinase family.</text>
</comment>
<evidence type="ECO:0000256" key="4">
    <source>
        <dbReference type="ARBA" id="ARBA00008663"/>
    </source>
</evidence>
<evidence type="ECO:0000256" key="8">
    <source>
        <dbReference type="ARBA" id="ARBA00022741"/>
    </source>
</evidence>
<evidence type="ECO:0000256" key="11">
    <source>
        <dbReference type="ARBA" id="ARBA00022842"/>
    </source>
</evidence>
<dbReference type="InterPro" id="IPR015793">
    <property type="entry name" value="Pyrv_Knase_brl"/>
</dbReference>
<keyword evidence="7" id="KW-0479">Metal-binding</keyword>
<dbReference type="SUPFAM" id="SSF50800">
    <property type="entry name" value="PK beta-barrel domain-like"/>
    <property type="match status" value="1"/>
</dbReference>
<dbReference type="InterPro" id="IPR001697">
    <property type="entry name" value="Pyr_Knase"/>
</dbReference>
<keyword evidence="10" id="KW-0067">ATP-binding</keyword>
<dbReference type="NCBIfam" id="TIGR01064">
    <property type="entry name" value="pyruv_kin"/>
    <property type="match status" value="1"/>
</dbReference>
<reference evidence="17" key="1">
    <citation type="submission" date="2023-01" db="EMBL/GenBank/DDBJ databases">
        <title>Metagenome sequencing of chrysophaentin producing Chrysophaeum taylorii.</title>
        <authorList>
            <person name="Davison J."/>
            <person name="Bewley C."/>
        </authorList>
    </citation>
    <scope>NUCLEOTIDE SEQUENCE</scope>
    <source>
        <strain evidence="17">NIES-1699</strain>
    </source>
</reference>
<dbReference type="GO" id="GO:0004743">
    <property type="term" value="F:pyruvate kinase activity"/>
    <property type="evidence" value="ECO:0007669"/>
    <property type="project" value="UniProtKB-EC"/>
</dbReference>
<dbReference type="FunFam" id="3.20.20.60:FF:000025">
    <property type="entry name" value="Pyruvate kinase"/>
    <property type="match status" value="1"/>
</dbReference>
<evidence type="ECO:0000256" key="7">
    <source>
        <dbReference type="ARBA" id="ARBA00022723"/>
    </source>
</evidence>
<dbReference type="PANTHER" id="PTHR11817">
    <property type="entry name" value="PYRUVATE KINASE"/>
    <property type="match status" value="1"/>
</dbReference>
<evidence type="ECO:0000256" key="3">
    <source>
        <dbReference type="ARBA" id="ARBA00004997"/>
    </source>
</evidence>
<evidence type="ECO:0000259" key="15">
    <source>
        <dbReference type="Pfam" id="PF00224"/>
    </source>
</evidence>
<evidence type="ECO:0000256" key="5">
    <source>
        <dbReference type="ARBA" id="ARBA00012142"/>
    </source>
</evidence>
<evidence type="ECO:0000313" key="18">
    <source>
        <dbReference type="Proteomes" id="UP001230188"/>
    </source>
</evidence>
<dbReference type="Pfam" id="PF00224">
    <property type="entry name" value="PK"/>
    <property type="match status" value="1"/>
</dbReference>